<dbReference type="Ensembl" id="ENSCLAT00000006432.1">
    <property type="protein sequence ID" value="ENSCLAP00000006327.1"/>
    <property type="gene ID" value="ENSCLAG00000004474.1"/>
</dbReference>
<reference evidence="2" key="2">
    <citation type="submission" date="2025-09" db="UniProtKB">
        <authorList>
            <consortium name="Ensembl"/>
        </authorList>
    </citation>
    <scope>IDENTIFICATION</scope>
</reference>
<reference evidence="2" key="1">
    <citation type="submission" date="2025-08" db="UniProtKB">
        <authorList>
            <consortium name="Ensembl"/>
        </authorList>
    </citation>
    <scope>IDENTIFICATION</scope>
</reference>
<dbReference type="Proteomes" id="UP000694398">
    <property type="component" value="Unassembled WGS sequence"/>
</dbReference>
<protein>
    <submittedName>
        <fullName evidence="2">Uncharacterized protein</fullName>
    </submittedName>
</protein>
<evidence type="ECO:0000313" key="2">
    <source>
        <dbReference type="Ensembl" id="ENSCLAP00000006327.1"/>
    </source>
</evidence>
<dbReference type="AlphaFoldDB" id="A0A8C2UZ02"/>
<dbReference type="Pfam" id="PF15204">
    <property type="entry name" value="KKLCAg1"/>
    <property type="match status" value="1"/>
</dbReference>
<proteinExistence type="predicted"/>
<name>A0A8C2UZ02_CHILA</name>
<keyword evidence="1" id="KW-0732">Signal</keyword>
<dbReference type="CTD" id="203413"/>
<keyword evidence="3" id="KW-1185">Reference proteome</keyword>
<feature type="signal peptide" evidence="1">
    <location>
        <begin position="1"/>
        <end position="18"/>
    </location>
</feature>
<dbReference type="PANTHER" id="PTHR38650:SF1">
    <property type="entry name" value="KITA-KYUSHU LUNG CANCER ANTIGEN 1"/>
    <property type="match status" value="1"/>
</dbReference>
<evidence type="ECO:0000313" key="3">
    <source>
        <dbReference type="Proteomes" id="UP000694398"/>
    </source>
</evidence>
<gene>
    <name evidence="2" type="primary">Ct83</name>
</gene>
<accession>A0A8C2UZ02</accession>
<dbReference type="GeneID" id="102020376"/>
<dbReference type="GeneTree" id="ENSGT00390000018873"/>
<dbReference type="RefSeq" id="XP_005410528.1">
    <property type="nucleotide sequence ID" value="XM_005410471.2"/>
</dbReference>
<organism evidence="2 3">
    <name type="scientific">Chinchilla lanigera</name>
    <name type="common">Long-tailed chinchilla</name>
    <name type="synonym">Chinchilla villidera</name>
    <dbReference type="NCBI Taxonomy" id="34839"/>
    <lineage>
        <taxon>Eukaryota</taxon>
        <taxon>Metazoa</taxon>
        <taxon>Chordata</taxon>
        <taxon>Craniata</taxon>
        <taxon>Vertebrata</taxon>
        <taxon>Euteleostomi</taxon>
        <taxon>Mammalia</taxon>
        <taxon>Eutheria</taxon>
        <taxon>Euarchontoglires</taxon>
        <taxon>Glires</taxon>
        <taxon>Rodentia</taxon>
        <taxon>Hystricomorpha</taxon>
        <taxon>Chinchillidae</taxon>
        <taxon>Chinchilla</taxon>
    </lineage>
</organism>
<evidence type="ECO:0000256" key="1">
    <source>
        <dbReference type="SAM" id="SignalP"/>
    </source>
</evidence>
<dbReference type="OMA" id="MEHFLIT"/>
<dbReference type="PANTHER" id="PTHR38650">
    <property type="entry name" value="KITA-KYUSHU LUNG CANCER ANTIGEN 1"/>
    <property type="match status" value="1"/>
</dbReference>
<dbReference type="OrthoDB" id="9529309at2759"/>
<dbReference type="InterPro" id="IPR027940">
    <property type="entry name" value="KKLCAg1"/>
</dbReference>
<feature type="chain" id="PRO_5034977652" evidence="1">
    <location>
        <begin position="19"/>
        <end position="129"/>
    </location>
</feature>
<sequence length="129" mass="14551">MTIFLFLVIGLVFACVFAFWKNRFEAEKNIGEMSSNSTALAPIRTTTWSTTAFAPESKTSPTWLPRGTTDRLSVNSLSQDILNNCPYSISTQKRILVNLRIVEYKLVELEHFLIIKGLDGSLGNRKFTT</sequence>